<keyword evidence="1" id="KW-1133">Transmembrane helix</keyword>
<evidence type="ECO:0000313" key="3">
    <source>
        <dbReference type="Proteomes" id="UP000318585"/>
    </source>
</evidence>
<evidence type="ECO:0000313" key="2">
    <source>
        <dbReference type="EMBL" id="TRX20576.1"/>
    </source>
</evidence>
<feature type="transmembrane region" description="Helical" evidence="1">
    <location>
        <begin position="151"/>
        <end position="170"/>
    </location>
</feature>
<proteinExistence type="predicted"/>
<dbReference type="Proteomes" id="UP000318585">
    <property type="component" value="Unassembled WGS sequence"/>
</dbReference>
<feature type="transmembrane region" description="Helical" evidence="1">
    <location>
        <begin position="349"/>
        <end position="380"/>
    </location>
</feature>
<feature type="transmembrane region" description="Helical" evidence="1">
    <location>
        <begin position="30"/>
        <end position="48"/>
    </location>
</feature>
<feature type="transmembrane region" description="Helical" evidence="1">
    <location>
        <begin position="7"/>
        <end position="24"/>
    </location>
</feature>
<dbReference type="AlphaFoldDB" id="A0A553CJ93"/>
<feature type="transmembrane region" description="Helical" evidence="1">
    <location>
        <begin position="83"/>
        <end position="103"/>
    </location>
</feature>
<sequence>MINKKFYLVVYVFLLIVYTRFFEFRPAETLFIRSTVLVFFVLLAFTIRRLTYEKGHFIKPIKLIIFSFFLAIIPSALFWSQDIFQSLVAIAPYSYFLLFLFLIEARINKDVIIKTLLVLAYVGLILFLYQFFFTTTVLFGGKEEFLEDRGVIRILFPGEGFTFFALFYYLNKLSKKFKLKHLLLLLPFLVMMLMQVTRIYILAFGLIAIYHFMIKSKVKYRIGGIIIFLVCYLYYNNTENAIVKGIRDATENDVEQKEDYIRLIEAEYFLYEFSNHTTTYLLGNGAYNYNSSYGKKILSLNENEHFFLEDIGIVKGYILFGILFVFGYILIFIKSFTIKIPHNQLYLKYYIWMILILSFTTRANTSAGFGVVLVSVLYLFELAYLEQNNLIETKSTGMLKRNFKQYSPSKT</sequence>
<keyword evidence="1" id="KW-0472">Membrane</keyword>
<dbReference type="RefSeq" id="WP_143389597.1">
    <property type="nucleotide sequence ID" value="NZ_VJZQ01000003.1"/>
</dbReference>
<comment type="caution">
    <text evidence="2">The sequence shown here is derived from an EMBL/GenBank/DDBJ whole genome shotgun (WGS) entry which is preliminary data.</text>
</comment>
<feature type="transmembrane region" description="Helical" evidence="1">
    <location>
        <begin position="218"/>
        <end position="235"/>
    </location>
</feature>
<feature type="transmembrane region" description="Helical" evidence="1">
    <location>
        <begin position="60"/>
        <end position="77"/>
    </location>
</feature>
<feature type="transmembrane region" description="Helical" evidence="1">
    <location>
        <begin position="115"/>
        <end position="139"/>
    </location>
</feature>
<evidence type="ECO:0000256" key="1">
    <source>
        <dbReference type="SAM" id="Phobius"/>
    </source>
</evidence>
<dbReference type="OrthoDB" id="951200at2"/>
<protein>
    <submittedName>
        <fullName evidence="2">Uncharacterized protein</fullName>
    </submittedName>
</protein>
<reference evidence="2 3" key="1">
    <citation type="submission" date="2019-07" db="EMBL/GenBank/DDBJ databases">
        <title>Novel species of Flavobacterium.</title>
        <authorList>
            <person name="Liu Q."/>
            <person name="Xin Y.-H."/>
        </authorList>
    </citation>
    <scope>NUCLEOTIDE SEQUENCE [LARGE SCALE GENOMIC DNA]</scope>
    <source>
        <strain evidence="2 3">LB3P56</strain>
    </source>
</reference>
<keyword evidence="3" id="KW-1185">Reference proteome</keyword>
<keyword evidence="1" id="KW-0812">Transmembrane</keyword>
<organism evidence="2 3">
    <name type="scientific">Flavobacterium franklandianum</name>
    <dbReference type="NCBI Taxonomy" id="2594430"/>
    <lineage>
        <taxon>Bacteria</taxon>
        <taxon>Pseudomonadati</taxon>
        <taxon>Bacteroidota</taxon>
        <taxon>Flavobacteriia</taxon>
        <taxon>Flavobacteriales</taxon>
        <taxon>Flavobacteriaceae</taxon>
        <taxon>Flavobacterium</taxon>
    </lineage>
</organism>
<feature type="transmembrane region" description="Helical" evidence="1">
    <location>
        <begin position="317"/>
        <end position="337"/>
    </location>
</feature>
<gene>
    <name evidence="2" type="ORF">FNW17_10690</name>
</gene>
<dbReference type="EMBL" id="VJZR01000009">
    <property type="protein sequence ID" value="TRX20576.1"/>
    <property type="molecule type" value="Genomic_DNA"/>
</dbReference>
<feature type="transmembrane region" description="Helical" evidence="1">
    <location>
        <begin position="182"/>
        <end position="212"/>
    </location>
</feature>
<name>A0A553CJ93_9FLAO</name>
<accession>A0A553CJ93</accession>